<reference evidence="2" key="1">
    <citation type="journal article" date="2012" name="Science">
        <title>The Paleozoic origin of enzymatic lignin decomposition reconstructed from 31 fungal genomes.</title>
        <authorList>
            <person name="Floudas D."/>
            <person name="Binder M."/>
            <person name="Riley R."/>
            <person name="Barry K."/>
            <person name="Blanchette R.A."/>
            <person name="Henrissat B."/>
            <person name="Martinez A.T."/>
            <person name="Otillar R."/>
            <person name="Spatafora J.W."/>
            <person name="Yadav J.S."/>
            <person name="Aerts A."/>
            <person name="Benoit I."/>
            <person name="Boyd A."/>
            <person name="Carlson A."/>
            <person name="Copeland A."/>
            <person name="Coutinho P.M."/>
            <person name="de Vries R.P."/>
            <person name="Ferreira P."/>
            <person name="Findley K."/>
            <person name="Foster B."/>
            <person name="Gaskell J."/>
            <person name="Glotzer D."/>
            <person name="Gorecki P."/>
            <person name="Heitman J."/>
            <person name="Hesse C."/>
            <person name="Hori C."/>
            <person name="Igarashi K."/>
            <person name="Jurgens J.A."/>
            <person name="Kallen N."/>
            <person name="Kersten P."/>
            <person name="Kohler A."/>
            <person name="Kuees U."/>
            <person name="Kumar T.K.A."/>
            <person name="Kuo A."/>
            <person name="LaButti K."/>
            <person name="Larrondo L.F."/>
            <person name="Lindquist E."/>
            <person name="Ling A."/>
            <person name="Lombard V."/>
            <person name="Lucas S."/>
            <person name="Lundell T."/>
            <person name="Martin R."/>
            <person name="McLaughlin D.J."/>
            <person name="Morgenstern I."/>
            <person name="Morin E."/>
            <person name="Murat C."/>
            <person name="Nagy L.G."/>
            <person name="Nolan M."/>
            <person name="Ohm R.A."/>
            <person name="Patyshakuliyeva A."/>
            <person name="Rokas A."/>
            <person name="Ruiz-Duenas F.J."/>
            <person name="Sabat G."/>
            <person name="Salamov A."/>
            <person name="Samejima M."/>
            <person name="Schmutz J."/>
            <person name="Slot J.C."/>
            <person name="St John F."/>
            <person name="Stenlid J."/>
            <person name="Sun H."/>
            <person name="Sun S."/>
            <person name="Syed K."/>
            <person name="Tsang A."/>
            <person name="Wiebenga A."/>
            <person name="Young D."/>
            <person name="Pisabarro A."/>
            <person name="Eastwood D.C."/>
            <person name="Martin F."/>
            <person name="Cullen D."/>
            <person name="Grigoriev I.V."/>
            <person name="Hibbett D.S."/>
        </authorList>
    </citation>
    <scope>NUCLEOTIDE SEQUENCE [LARGE SCALE GENOMIC DNA]</scope>
    <source>
        <strain evidence="2">TFB10046</strain>
    </source>
</reference>
<dbReference type="EMBL" id="JH687817">
    <property type="protein sequence ID" value="EJD39039.1"/>
    <property type="molecule type" value="Genomic_DNA"/>
</dbReference>
<sequence length="158" mass="17686">MTTDTRALMHILFATHVFHKPEIRRRGLKSILGEGLLWSEGEQHRDQVLHAFLSVGLLTLHSAHVRDMTEIFVEKAAKNMCIEAGGSVRLNAIEWLSKATLASIGKAGFDYDFDTLNEHAPKNELAEAFDKVFRADESPGVILRVLLKSVLQRLPVDV</sequence>
<dbReference type="AlphaFoldDB" id="J0WVJ8"/>
<dbReference type="GO" id="GO:0016705">
    <property type="term" value="F:oxidoreductase activity, acting on paired donors, with incorporation or reduction of molecular oxygen"/>
    <property type="evidence" value="ECO:0007669"/>
    <property type="project" value="InterPro"/>
</dbReference>
<dbReference type="InParanoid" id="J0WVJ8"/>
<dbReference type="Gene3D" id="1.10.630.10">
    <property type="entry name" value="Cytochrome P450"/>
    <property type="match status" value="1"/>
</dbReference>
<dbReference type="InterPro" id="IPR036396">
    <property type="entry name" value="Cyt_P450_sf"/>
</dbReference>
<organism evidence="1 2">
    <name type="scientific">Auricularia subglabra (strain TFB-10046 / SS5)</name>
    <name type="common">White-rot fungus</name>
    <name type="synonym">Auricularia delicata (strain TFB10046)</name>
    <dbReference type="NCBI Taxonomy" id="717982"/>
    <lineage>
        <taxon>Eukaryota</taxon>
        <taxon>Fungi</taxon>
        <taxon>Dikarya</taxon>
        <taxon>Basidiomycota</taxon>
        <taxon>Agaricomycotina</taxon>
        <taxon>Agaricomycetes</taxon>
        <taxon>Auriculariales</taxon>
        <taxon>Auriculariaceae</taxon>
        <taxon>Auricularia</taxon>
    </lineage>
</organism>
<dbReference type="GO" id="GO:0020037">
    <property type="term" value="F:heme binding"/>
    <property type="evidence" value="ECO:0007669"/>
    <property type="project" value="InterPro"/>
</dbReference>
<dbReference type="KEGG" id="adl:AURDEDRAFT_171835"/>
<protein>
    <submittedName>
        <fullName evidence="1">Uncharacterized protein</fullName>
    </submittedName>
</protein>
<evidence type="ECO:0000313" key="1">
    <source>
        <dbReference type="EMBL" id="EJD39039.1"/>
    </source>
</evidence>
<accession>J0WVJ8</accession>
<dbReference type="Proteomes" id="UP000006514">
    <property type="component" value="Unassembled WGS sequence"/>
</dbReference>
<proteinExistence type="predicted"/>
<dbReference type="GO" id="GO:0004497">
    <property type="term" value="F:monooxygenase activity"/>
    <property type="evidence" value="ECO:0007669"/>
    <property type="project" value="InterPro"/>
</dbReference>
<dbReference type="SUPFAM" id="SSF48264">
    <property type="entry name" value="Cytochrome P450"/>
    <property type="match status" value="1"/>
</dbReference>
<keyword evidence="2" id="KW-1185">Reference proteome</keyword>
<dbReference type="GO" id="GO:0005506">
    <property type="term" value="F:iron ion binding"/>
    <property type="evidence" value="ECO:0007669"/>
    <property type="project" value="InterPro"/>
</dbReference>
<name>J0WVJ8_AURST</name>
<evidence type="ECO:0000313" key="2">
    <source>
        <dbReference type="Proteomes" id="UP000006514"/>
    </source>
</evidence>
<dbReference type="OrthoDB" id="1470350at2759"/>
<gene>
    <name evidence="1" type="ORF">AURDEDRAFT_171835</name>
</gene>